<evidence type="ECO:0000256" key="1">
    <source>
        <dbReference type="SAM" id="MobiDB-lite"/>
    </source>
</evidence>
<name>C5KLC4_PERM5</name>
<reference evidence="2 3" key="1">
    <citation type="submission" date="2008-07" db="EMBL/GenBank/DDBJ databases">
        <authorList>
            <person name="El-Sayed N."/>
            <person name="Caler E."/>
            <person name="Inman J."/>
            <person name="Amedeo P."/>
            <person name="Hass B."/>
            <person name="Wortman J."/>
        </authorList>
    </citation>
    <scope>NUCLEOTIDE SEQUENCE [LARGE SCALE GENOMIC DNA]</scope>
    <source>
        <strain evidence="3">ATCC 50983 / TXsc</strain>
    </source>
</reference>
<feature type="compositionally biased region" description="Basic and acidic residues" evidence="1">
    <location>
        <begin position="338"/>
        <end position="348"/>
    </location>
</feature>
<protein>
    <recommendedName>
        <fullName evidence="4">BAR domain-containing protein</fullName>
    </recommendedName>
</protein>
<organism evidence="3">
    <name type="scientific">Perkinsus marinus (strain ATCC 50983 / TXsc)</name>
    <dbReference type="NCBI Taxonomy" id="423536"/>
    <lineage>
        <taxon>Eukaryota</taxon>
        <taxon>Sar</taxon>
        <taxon>Alveolata</taxon>
        <taxon>Perkinsozoa</taxon>
        <taxon>Perkinsea</taxon>
        <taxon>Perkinsida</taxon>
        <taxon>Perkinsidae</taxon>
        <taxon>Perkinsus</taxon>
    </lineage>
</organism>
<gene>
    <name evidence="2" type="ORF">Pmar_PMAR015342</name>
</gene>
<evidence type="ECO:0000313" key="3">
    <source>
        <dbReference type="Proteomes" id="UP000007800"/>
    </source>
</evidence>
<proteinExistence type="predicted"/>
<evidence type="ECO:0000313" key="2">
    <source>
        <dbReference type="EMBL" id="EER14797.1"/>
    </source>
</evidence>
<dbReference type="Gene3D" id="1.20.1270.60">
    <property type="entry name" value="Arfaptin homology (AH) domain/BAR domain"/>
    <property type="match status" value="1"/>
</dbReference>
<dbReference type="Proteomes" id="UP000007800">
    <property type="component" value="Unassembled WGS sequence"/>
</dbReference>
<dbReference type="InterPro" id="IPR027267">
    <property type="entry name" value="AH/BAR_dom_sf"/>
</dbReference>
<dbReference type="EMBL" id="GG673921">
    <property type="protein sequence ID" value="EER14797.1"/>
    <property type="molecule type" value="Genomic_DNA"/>
</dbReference>
<dbReference type="AlphaFoldDB" id="C5KLC4"/>
<evidence type="ECO:0008006" key="4">
    <source>
        <dbReference type="Google" id="ProtNLM"/>
    </source>
</evidence>
<feature type="region of interest" description="Disordered" evidence="1">
    <location>
        <begin position="306"/>
        <end position="348"/>
    </location>
</feature>
<dbReference type="InParanoid" id="C5KLC4"/>
<sequence length="348" mass="38877">MPFFEGYKTLRRIKERIRGVRRMKEDPLEGERAIASDFFDRCKIFNTTVGTLSNVMEKLASVNNELVESTKSFYPNDNPYAPIRATMSEALEHLKTTIRGRGNNLEGMKYASEQLMKQGLDMNTMLTDRDRAHNLMSHYEVKVKKLKGSKKTHAEKMDRVSGVLATRDKEFATLLGLLCSYLATITREMEECTKPLGAVYKRVELIHGRNREGMDANPFPSPSLNPFDEVNSEVTVLRGHRQSGQLGHHVPASQSVKTVITHPSSEVQQKTPSGVSVEVIPDAGTPTTVKHISRDDADAFDPDAIMEEETIRVGEQSSVGSLPGSATKQEETPEEDDKESHLMDIIKG</sequence>
<dbReference type="RefSeq" id="XP_002783001.1">
    <property type="nucleotide sequence ID" value="XM_002782955.1"/>
</dbReference>
<accession>C5KLC4</accession>
<keyword evidence="3" id="KW-1185">Reference proteome</keyword>
<dbReference type="GeneID" id="9061551"/>
<feature type="compositionally biased region" description="Polar residues" evidence="1">
    <location>
        <begin position="315"/>
        <end position="327"/>
    </location>
</feature>